<keyword evidence="3" id="KW-1185">Reference proteome</keyword>
<evidence type="ECO:0000313" key="3">
    <source>
        <dbReference type="Proteomes" id="UP000789508"/>
    </source>
</evidence>
<proteinExistence type="predicted"/>
<gene>
    <name evidence="2" type="ORF">ALEPTO_LOCUS6344</name>
</gene>
<reference evidence="2" key="1">
    <citation type="submission" date="2021-06" db="EMBL/GenBank/DDBJ databases">
        <authorList>
            <person name="Kallberg Y."/>
            <person name="Tangrot J."/>
            <person name="Rosling A."/>
        </authorList>
    </citation>
    <scope>NUCLEOTIDE SEQUENCE</scope>
    <source>
        <strain evidence="2">FL130A</strain>
    </source>
</reference>
<dbReference type="Proteomes" id="UP000789508">
    <property type="component" value="Unassembled WGS sequence"/>
</dbReference>
<name>A0A9N9BDB1_9GLOM</name>
<sequence length="120" mass="13383">MPPSHHLSHHSSHFKSGNFLSTISKTDAPNSIYHKPNVSSSGGRIGPIQLPAIQTNSIKQERTAIHPFIFTNDNNVTILDIEKLSQLVNEFAGDSQSPMQYDNNNSNDYNNIPKNLKNAW</sequence>
<feature type="compositionally biased region" description="Low complexity" evidence="1">
    <location>
        <begin position="101"/>
        <end position="111"/>
    </location>
</feature>
<dbReference type="EMBL" id="CAJVPS010002129">
    <property type="protein sequence ID" value="CAG8560857.1"/>
    <property type="molecule type" value="Genomic_DNA"/>
</dbReference>
<feature type="compositionally biased region" description="Polar residues" evidence="1">
    <location>
        <begin position="20"/>
        <end position="29"/>
    </location>
</feature>
<organism evidence="2 3">
    <name type="scientific">Ambispora leptoticha</name>
    <dbReference type="NCBI Taxonomy" id="144679"/>
    <lineage>
        <taxon>Eukaryota</taxon>
        <taxon>Fungi</taxon>
        <taxon>Fungi incertae sedis</taxon>
        <taxon>Mucoromycota</taxon>
        <taxon>Glomeromycotina</taxon>
        <taxon>Glomeromycetes</taxon>
        <taxon>Archaeosporales</taxon>
        <taxon>Ambisporaceae</taxon>
        <taxon>Ambispora</taxon>
    </lineage>
</organism>
<evidence type="ECO:0000256" key="1">
    <source>
        <dbReference type="SAM" id="MobiDB-lite"/>
    </source>
</evidence>
<dbReference type="AlphaFoldDB" id="A0A9N9BDB1"/>
<accession>A0A9N9BDB1</accession>
<comment type="caution">
    <text evidence="2">The sequence shown here is derived from an EMBL/GenBank/DDBJ whole genome shotgun (WGS) entry which is preliminary data.</text>
</comment>
<feature type="region of interest" description="Disordered" evidence="1">
    <location>
        <begin position="20"/>
        <end position="46"/>
    </location>
</feature>
<protein>
    <submittedName>
        <fullName evidence="2">11792_t:CDS:1</fullName>
    </submittedName>
</protein>
<feature type="region of interest" description="Disordered" evidence="1">
    <location>
        <begin position="94"/>
        <end position="120"/>
    </location>
</feature>
<evidence type="ECO:0000313" key="2">
    <source>
        <dbReference type="EMBL" id="CAG8560857.1"/>
    </source>
</evidence>